<protein>
    <submittedName>
        <fullName evidence="1">Uncharacterized protein</fullName>
    </submittedName>
</protein>
<evidence type="ECO:0000313" key="1">
    <source>
        <dbReference type="EMBL" id="MBW83605.1"/>
    </source>
</evidence>
<proteinExistence type="predicted"/>
<dbReference type="EMBL" id="GGEC01003122">
    <property type="protein sequence ID" value="MBW83605.1"/>
    <property type="molecule type" value="Transcribed_RNA"/>
</dbReference>
<reference evidence="1" key="1">
    <citation type="submission" date="2018-02" db="EMBL/GenBank/DDBJ databases">
        <title>Rhizophora mucronata_Transcriptome.</title>
        <authorList>
            <person name="Meera S.P."/>
            <person name="Sreeshan A."/>
            <person name="Augustine A."/>
        </authorList>
    </citation>
    <scope>NUCLEOTIDE SEQUENCE</scope>
    <source>
        <tissue evidence="1">Leaf</tissue>
    </source>
</reference>
<sequence>MQPRVKPYLEEKNHVRLAPDFHFHLQLHHEQLLTWFHQGMSLQPAQHPEDVEQLEELVSFPVFVSQCSSTLQQFCHHHEQTLKSLKIKGKKK</sequence>
<name>A0A2P2IQV7_RHIMU</name>
<accession>A0A2P2IQV7</accession>
<organism evidence="1">
    <name type="scientific">Rhizophora mucronata</name>
    <name type="common">Asiatic mangrove</name>
    <dbReference type="NCBI Taxonomy" id="61149"/>
    <lineage>
        <taxon>Eukaryota</taxon>
        <taxon>Viridiplantae</taxon>
        <taxon>Streptophyta</taxon>
        <taxon>Embryophyta</taxon>
        <taxon>Tracheophyta</taxon>
        <taxon>Spermatophyta</taxon>
        <taxon>Magnoliopsida</taxon>
        <taxon>eudicotyledons</taxon>
        <taxon>Gunneridae</taxon>
        <taxon>Pentapetalae</taxon>
        <taxon>rosids</taxon>
        <taxon>fabids</taxon>
        <taxon>Malpighiales</taxon>
        <taxon>Rhizophoraceae</taxon>
        <taxon>Rhizophora</taxon>
    </lineage>
</organism>
<dbReference type="AlphaFoldDB" id="A0A2P2IQV7"/>